<feature type="transmembrane region" description="Helical" evidence="1">
    <location>
        <begin position="565"/>
        <end position="582"/>
    </location>
</feature>
<dbReference type="InterPro" id="IPR002656">
    <property type="entry name" value="Acyl_transf_3_dom"/>
</dbReference>
<dbReference type="Proteomes" id="UP001652700">
    <property type="component" value="Unplaced"/>
</dbReference>
<dbReference type="PANTHER" id="PTHR11161:SF71">
    <property type="entry name" value="NOSE RESISTANT-TO-FLUOXETINE PROTEIN N-TERMINAL DOMAIN-CONTAINING PROTEIN"/>
    <property type="match status" value="1"/>
</dbReference>
<reference evidence="4" key="1">
    <citation type="submission" date="2025-05" db="UniProtKB">
        <authorList>
            <consortium name="EnsemblMetazoa"/>
        </authorList>
    </citation>
    <scope>IDENTIFICATION</scope>
</reference>
<sequence length="680" mass="77727">MRILCQIFLILVFWLGLSVPSDISIFPALPVTVTNTSNLLCNKHSREYLENLKNFTLWAYEMRDASAQSISSVLTGSSYSLGNQAECLTAHAPFPTQYCLAIIIGNIPNTTIKRDPLSLEFNSNENVLDKLYPYQDETKFPRNIAKMGWCFPASCSPNDAKESLDNYLQHVDYSLKKDNITFSAQVPSILCQCSDKQLKMDTVDFVFCGLVIVLVILVSSSSYLDNPDEDDSKNKQYKLLQAFSMKRNIKDLSKIEATEKPLRIFYGMKAFSLIMILTGHRSALFTAAPQITLDYVEELYRTLWAAIIFHADLFVDTFFLISGLLVTYGLLNNLNTGKKFNPVFMVVARYLRLTPLYAFCIFYQATLLYHMGNGPLWEPVLGQEREDCRKNWWTGILYVSNLIDSEHMCMVQSWYLACDFHFFLLALVLIYILHKSTRCGILVTILCMLATIYTTFSIIYVYQRPAFLRFLPKFLENPKGSYDYNLSYIKSYTRGLPYFIGIIAGYIYIKYKTKDYEISQGRYYGILVIASSLIAILIFSGKVLYNPYHKYNVLEASIYGSVHRLLWAVGNLAFLYGISFGPEGLLYKFFSWTIFVPLSKLTYGAFLVQISFQIRDIGLSVNPKKFDVFNVLGLIILDAVYSFSLAFVLYLLVEQPFKKIARIILNLDKPKNSEGANKSV</sequence>
<accession>A0ABM5IN49</accession>
<proteinExistence type="predicted"/>
<evidence type="ECO:0000256" key="2">
    <source>
        <dbReference type="SAM" id="SignalP"/>
    </source>
</evidence>
<keyword evidence="2" id="KW-0732">Signal</keyword>
<dbReference type="InterPro" id="IPR006621">
    <property type="entry name" value="Nose-resist-to-fluoxetine_N"/>
</dbReference>
<feature type="transmembrane region" description="Helical" evidence="1">
    <location>
        <begin position="350"/>
        <end position="371"/>
    </location>
</feature>
<evidence type="ECO:0000259" key="3">
    <source>
        <dbReference type="SMART" id="SM00703"/>
    </source>
</evidence>
<keyword evidence="1" id="KW-1133">Transmembrane helix</keyword>
<feature type="transmembrane region" description="Helical" evidence="1">
    <location>
        <begin position="632"/>
        <end position="653"/>
    </location>
</feature>
<feature type="transmembrane region" description="Helical" evidence="1">
    <location>
        <begin position="523"/>
        <end position="545"/>
    </location>
</feature>
<feature type="chain" id="PRO_5046888517" description="Nose resistant-to-fluoxetine protein N-terminal domain-containing protein" evidence="2">
    <location>
        <begin position="21"/>
        <end position="680"/>
    </location>
</feature>
<evidence type="ECO:0000313" key="4">
    <source>
        <dbReference type="EnsemblMetazoa" id="XP_028136967.2"/>
    </source>
</evidence>
<feature type="transmembrane region" description="Helical" evidence="1">
    <location>
        <begin position="303"/>
        <end position="330"/>
    </location>
</feature>
<keyword evidence="1" id="KW-0472">Membrane</keyword>
<keyword evidence="1" id="KW-0812">Transmembrane</keyword>
<name>A0ABM5IN49_DIAVI</name>
<evidence type="ECO:0000313" key="5">
    <source>
        <dbReference type="Proteomes" id="UP001652700"/>
    </source>
</evidence>
<feature type="transmembrane region" description="Helical" evidence="1">
    <location>
        <begin position="589"/>
        <end position="612"/>
    </location>
</feature>
<dbReference type="Pfam" id="PF20146">
    <property type="entry name" value="NRF"/>
    <property type="match status" value="1"/>
</dbReference>
<keyword evidence="5" id="KW-1185">Reference proteome</keyword>
<dbReference type="SMART" id="SM00703">
    <property type="entry name" value="NRF"/>
    <property type="match status" value="1"/>
</dbReference>
<feature type="transmembrane region" description="Helical" evidence="1">
    <location>
        <begin position="414"/>
        <end position="433"/>
    </location>
</feature>
<dbReference type="Pfam" id="PF01757">
    <property type="entry name" value="Acyl_transf_3"/>
    <property type="match status" value="1"/>
</dbReference>
<dbReference type="EnsemblMetazoa" id="XM_028281166.2">
    <property type="protein sequence ID" value="XP_028136967.2"/>
    <property type="gene ID" value="LOC114331560"/>
</dbReference>
<feature type="transmembrane region" description="Helical" evidence="1">
    <location>
        <begin position="495"/>
        <end position="511"/>
    </location>
</feature>
<organism evidence="4 5">
    <name type="scientific">Diabrotica virgifera virgifera</name>
    <name type="common">western corn rootworm</name>
    <dbReference type="NCBI Taxonomy" id="50390"/>
    <lineage>
        <taxon>Eukaryota</taxon>
        <taxon>Metazoa</taxon>
        <taxon>Ecdysozoa</taxon>
        <taxon>Arthropoda</taxon>
        <taxon>Hexapoda</taxon>
        <taxon>Insecta</taxon>
        <taxon>Pterygota</taxon>
        <taxon>Neoptera</taxon>
        <taxon>Endopterygota</taxon>
        <taxon>Coleoptera</taxon>
        <taxon>Polyphaga</taxon>
        <taxon>Cucujiformia</taxon>
        <taxon>Chrysomeloidea</taxon>
        <taxon>Chrysomelidae</taxon>
        <taxon>Galerucinae</taxon>
        <taxon>Diabroticina</taxon>
        <taxon>Diabroticites</taxon>
        <taxon>Diabrotica</taxon>
    </lineage>
</organism>
<dbReference type="InterPro" id="IPR052728">
    <property type="entry name" value="O2_lipid_transport_reg"/>
</dbReference>
<feature type="transmembrane region" description="Helical" evidence="1">
    <location>
        <begin position="203"/>
        <end position="224"/>
    </location>
</feature>
<feature type="transmembrane region" description="Helical" evidence="1">
    <location>
        <begin position="440"/>
        <end position="462"/>
    </location>
</feature>
<dbReference type="PANTHER" id="PTHR11161">
    <property type="entry name" value="O-ACYLTRANSFERASE"/>
    <property type="match status" value="1"/>
</dbReference>
<evidence type="ECO:0000256" key="1">
    <source>
        <dbReference type="SAM" id="Phobius"/>
    </source>
</evidence>
<protein>
    <recommendedName>
        <fullName evidence="3">Nose resistant-to-fluoxetine protein N-terminal domain-containing protein</fullName>
    </recommendedName>
</protein>
<feature type="transmembrane region" description="Helical" evidence="1">
    <location>
        <begin position="270"/>
        <end position="291"/>
    </location>
</feature>
<dbReference type="GeneID" id="114331560"/>
<dbReference type="RefSeq" id="XP_028136967.2">
    <property type="nucleotide sequence ID" value="XM_028281166.2"/>
</dbReference>
<feature type="signal peptide" evidence="2">
    <location>
        <begin position="1"/>
        <end position="20"/>
    </location>
</feature>
<feature type="domain" description="Nose resistant-to-fluoxetine protein N-terminal" evidence="3">
    <location>
        <begin position="38"/>
        <end position="189"/>
    </location>
</feature>